<protein>
    <submittedName>
        <fullName evidence="1">Uncharacterized protein</fullName>
    </submittedName>
</protein>
<evidence type="ECO:0000313" key="2">
    <source>
        <dbReference type="EMBL" id="QJA94599.1"/>
    </source>
</evidence>
<sequence length="63" mass="7127">MPAEITTTTKLKMQCATCKKAVNGMLKDDILELEICPRCLSVKVIEQIRSFADELEREKGKVK</sequence>
<evidence type="ECO:0000313" key="1">
    <source>
        <dbReference type="EMBL" id="QJA71048.1"/>
    </source>
</evidence>
<name>A0A6M3JP56_9ZZZZ</name>
<dbReference type="EMBL" id="MT141842">
    <property type="protein sequence ID" value="QJA71048.1"/>
    <property type="molecule type" value="Genomic_DNA"/>
</dbReference>
<dbReference type="EMBL" id="MT143245">
    <property type="protein sequence ID" value="QJA94599.1"/>
    <property type="molecule type" value="Genomic_DNA"/>
</dbReference>
<organism evidence="1">
    <name type="scientific">viral metagenome</name>
    <dbReference type="NCBI Taxonomy" id="1070528"/>
    <lineage>
        <taxon>unclassified sequences</taxon>
        <taxon>metagenomes</taxon>
        <taxon>organismal metagenomes</taxon>
    </lineage>
</organism>
<accession>A0A6M3JP56</accession>
<proteinExistence type="predicted"/>
<gene>
    <name evidence="1" type="ORF">MM415A03401_0009</name>
    <name evidence="2" type="ORF">MM415B03817_0008</name>
</gene>
<reference evidence="1" key="1">
    <citation type="submission" date="2020-03" db="EMBL/GenBank/DDBJ databases">
        <title>The deep terrestrial virosphere.</title>
        <authorList>
            <person name="Holmfeldt K."/>
            <person name="Nilsson E."/>
            <person name="Simone D."/>
            <person name="Lopez-Fernandez M."/>
            <person name="Wu X."/>
            <person name="de Brujin I."/>
            <person name="Lundin D."/>
            <person name="Andersson A."/>
            <person name="Bertilsson S."/>
            <person name="Dopson M."/>
        </authorList>
    </citation>
    <scope>NUCLEOTIDE SEQUENCE</scope>
    <source>
        <strain evidence="1">MM415A03401</strain>
        <strain evidence="2">MM415B03817</strain>
    </source>
</reference>
<dbReference type="AlphaFoldDB" id="A0A6M3JP56"/>